<evidence type="ECO:0000256" key="2">
    <source>
        <dbReference type="ARBA" id="ARBA00004477"/>
    </source>
</evidence>
<dbReference type="Proteomes" id="UP000449547">
    <property type="component" value="Unassembled WGS sequence"/>
</dbReference>
<evidence type="ECO:0000256" key="4">
    <source>
        <dbReference type="ARBA" id="ARBA00004653"/>
    </source>
</evidence>
<gene>
    <name evidence="22" type="ORF">DIURU_005351</name>
</gene>
<comment type="similarity">
    <text evidence="5 20">Belongs to the ATG9 family.</text>
</comment>
<evidence type="ECO:0000256" key="3">
    <source>
        <dbReference type="ARBA" id="ARBA00004511"/>
    </source>
</evidence>
<dbReference type="GO" id="GO:0006869">
    <property type="term" value="P:lipid transport"/>
    <property type="evidence" value="ECO:0007669"/>
    <property type="project" value="UniProtKB-KW"/>
</dbReference>
<keyword evidence="12" id="KW-0333">Golgi apparatus</keyword>
<dbReference type="GO" id="GO:0000139">
    <property type="term" value="C:Golgi membrane"/>
    <property type="evidence" value="ECO:0007669"/>
    <property type="project" value="UniProtKB-SubCell"/>
</dbReference>
<feature type="region of interest" description="Disordered" evidence="21">
    <location>
        <begin position="71"/>
        <end position="96"/>
    </location>
</feature>
<dbReference type="PANTHER" id="PTHR13038">
    <property type="entry name" value="APG9 AUTOPHAGY 9"/>
    <property type="match status" value="1"/>
</dbReference>
<dbReference type="InterPro" id="IPR007241">
    <property type="entry name" value="Autophagy-rel_prot_9"/>
</dbReference>
<dbReference type="GO" id="GO:0034727">
    <property type="term" value="P:piecemeal microautophagy of the nucleus"/>
    <property type="evidence" value="ECO:0007669"/>
    <property type="project" value="TreeGrafter"/>
</dbReference>
<comment type="caution">
    <text evidence="22">The sequence shown here is derived from an EMBL/GenBank/DDBJ whole genome shotgun (WGS) entry which is preliminary data.</text>
</comment>
<reference evidence="22 23" key="1">
    <citation type="submission" date="2019-07" db="EMBL/GenBank/DDBJ databases">
        <title>Genome assembly of two rare yeast pathogens: Diutina rugosa and Trichomonascus ciferrii.</title>
        <authorList>
            <person name="Mixao V."/>
            <person name="Saus E."/>
            <person name="Hansen A."/>
            <person name="Lass-Flor C."/>
            <person name="Gabaldon T."/>
        </authorList>
    </citation>
    <scope>NUCLEOTIDE SEQUENCE [LARGE SCALE GENOMIC DNA]</scope>
    <source>
        <strain evidence="22 23">CBS 613</strain>
    </source>
</reference>
<keyword evidence="23" id="KW-1185">Reference proteome</keyword>
<dbReference type="GO" id="GO:0005789">
    <property type="term" value="C:endoplasmic reticulum membrane"/>
    <property type="evidence" value="ECO:0007669"/>
    <property type="project" value="UniProtKB-SubCell"/>
</dbReference>
<evidence type="ECO:0000256" key="7">
    <source>
        <dbReference type="ARBA" id="ARBA00022448"/>
    </source>
</evidence>
<feature type="transmembrane region" description="Helical" evidence="20">
    <location>
        <begin position="535"/>
        <end position="554"/>
    </location>
</feature>
<dbReference type="GO" id="GO:0034497">
    <property type="term" value="P:protein localization to phagophore assembly site"/>
    <property type="evidence" value="ECO:0007669"/>
    <property type="project" value="TreeGrafter"/>
</dbReference>
<evidence type="ECO:0000256" key="8">
    <source>
        <dbReference type="ARBA" id="ARBA00022553"/>
    </source>
</evidence>
<comment type="caution">
    <text evidence="20">Lacks conserved residue(s) required for the propagation of feature annotation.</text>
</comment>
<keyword evidence="9 20" id="KW-0812">Transmembrane</keyword>
<keyword evidence="7 20" id="KW-0813">Transport</keyword>
<dbReference type="EMBL" id="SWFT01000158">
    <property type="protein sequence ID" value="KAA8897374.1"/>
    <property type="molecule type" value="Genomic_DNA"/>
</dbReference>
<evidence type="ECO:0000256" key="16">
    <source>
        <dbReference type="ARBA" id="ARBA00024479"/>
    </source>
</evidence>
<sequence length="694" mass="79467">MSDFLSRVFGINSDYNLSVYEAQQEQDYDSDLESQFLDPQRAAQPSVAVEVGATAMGDSTGDYAMSESFDPPHQSIHMSHIKPKAKPKPRRKRKVRQTAVNISDNERALYLWANVTNMDQFLCDVYWYYKDKGVTNIVLSRLVDLAILVFLISLTSFLRWGIDYSVLSEGRPHTLADIVIAQWHMPGWAKVLWTGFIAYVGLRLIQLYMDWFKLRELRNFYRMLAISDDELLTISWPVVVEKLAALKNYNQLTSNVPLTAHDIANRIMRVENYLVALISRNVIDVAPRFMTRTLEWNIKLCINQFMFLTTTDGNKLDERVLKEYNRNLLADQLRKRFKMAALINLALCPFLVSYFVLLNFFKYFNEYKSNPGSIVGLRQYTPYAEWLLRDYNELPHFFERRLYQSMAPANRYINQFPRGFLVLNAMTLVNFISGAITAVLVLLGLVYDNEEFSFWSLELSEGRSALFWISVLGTVWAVTATSLGKDDAGEQPVYDPEAALQYVAQYTHYLPHRWQGRLHTQEVKNEFCQLYNLKIIVIAWEILSIVVSPILLWFRLSAQSGAIVDFFRDYSVHVDHLGYICYYAMYNFDDDGKARRAATGDDKMMKSYMYFVDQYRPEHQAPAAPPAAPSNAGATPVATGRSRAAPVDSLYSSYTVHYDFDDADPNAATTAAAPAPGAPSGVLGMINQFYKHSR</sequence>
<evidence type="ECO:0000256" key="10">
    <source>
        <dbReference type="ARBA" id="ARBA00022989"/>
    </source>
</evidence>
<dbReference type="VEuPathDB" id="FungiDB:DIURU_005351"/>
<evidence type="ECO:0000256" key="18">
    <source>
        <dbReference type="ARBA" id="ARBA00024621"/>
    </source>
</evidence>
<evidence type="ECO:0000313" key="22">
    <source>
        <dbReference type="EMBL" id="KAA8897374.1"/>
    </source>
</evidence>
<keyword evidence="13 20" id="KW-0445">Lipid transport</keyword>
<dbReference type="GO" id="GO:0061709">
    <property type="term" value="P:reticulophagy"/>
    <property type="evidence" value="ECO:0007669"/>
    <property type="project" value="TreeGrafter"/>
</dbReference>
<comment type="subcellular location">
    <subcellularLocation>
        <location evidence="1">Cytoplasmic vesicle membrane</location>
        <topology evidence="1">Multi-pass membrane protein</topology>
    </subcellularLocation>
    <subcellularLocation>
        <location evidence="2">Endoplasmic reticulum membrane</location>
        <topology evidence="2">Multi-pass membrane protein</topology>
    </subcellularLocation>
    <subcellularLocation>
        <location evidence="4">Golgi apparatus membrane</location>
        <topology evidence="4">Multi-pass membrane protein</topology>
    </subcellularLocation>
    <subcellularLocation>
        <location evidence="3 20">Preautophagosomal structure membrane</location>
        <topology evidence="3 20">Multi-pass membrane protein</topology>
    </subcellularLocation>
</comment>
<comment type="function">
    <text evidence="20">Phospholipid scramblase involved in autophagy. Cycles between the preautophagosomal structure/phagophore assembly site (PAS) and the cytoplasmic vesicle pool and supplies membrane for the growing autophagosome. Lipid scramblase activity plays a key role in preautophagosomal structure/phagophore assembly by distributing the phospholipids that arrive through ATG2 from the cytoplasmic to the luminal leaflet of the bilayer, thereby driving autophagosomal membrane expansion.</text>
</comment>
<proteinExistence type="inferred from homology"/>
<evidence type="ECO:0000256" key="6">
    <source>
        <dbReference type="ARBA" id="ARBA00018074"/>
    </source>
</evidence>
<keyword evidence="10 20" id="KW-1133">Transmembrane helix</keyword>
<evidence type="ECO:0000256" key="15">
    <source>
        <dbReference type="ARBA" id="ARBA00023329"/>
    </source>
</evidence>
<dbReference type="OMA" id="ELMTISW"/>
<dbReference type="AlphaFoldDB" id="A0A642UE27"/>
<evidence type="ECO:0000256" key="14">
    <source>
        <dbReference type="ARBA" id="ARBA00023136"/>
    </source>
</evidence>
<dbReference type="GO" id="GO:0030659">
    <property type="term" value="C:cytoplasmic vesicle membrane"/>
    <property type="evidence" value="ECO:0007669"/>
    <property type="project" value="UniProtKB-SubCell"/>
</dbReference>
<dbReference type="OrthoDB" id="2020634at2759"/>
<feature type="transmembrane region" description="Helical" evidence="20">
    <location>
        <begin position="465"/>
        <end position="484"/>
    </location>
</feature>
<evidence type="ECO:0000256" key="11">
    <source>
        <dbReference type="ARBA" id="ARBA00023006"/>
    </source>
</evidence>
<keyword evidence="15" id="KW-0968">Cytoplasmic vesicle</keyword>
<dbReference type="GO" id="GO:0000422">
    <property type="term" value="P:autophagy of mitochondrion"/>
    <property type="evidence" value="ECO:0007669"/>
    <property type="project" value="TreeGrafter"/>
</dbReference>
<dbReference type="RefSeq" id="XP_034009975.1">
    <property type="nucleotide sequence ID" value="XM_034158324.1"/>
</dbReference>
<dbReference type="GO" id="GO:0034045">
    <property type="term" value="C:phagophore assembly site membrane"/>
    <property type="evidence" value="ECO:0007669"/>
    <property type="project" value="UniProtKB-SubCell"/>
</dbReference>
<evidence type="ECO:0000256" key="13">
    <source>
        <dbReference type="ARBA" id="ARBA00023055"/>
    </source>
</evidence>
<dbReference type="GO" id="GO:0005776">
    <property type="term" value="C:autophagosome"/>
    <property type="evidence" value="ECO:0007669"/>
    <property type="project" value="TreeGrafter"/>
</dbReference>
<feature type="region of interest" description="Disordered" evidence="21">
    <location>
        <begin position="620"/>
        <end position="639"/>
    </location>
</feature>
<feature type="compositionally biased region" description="Basic residues" evidence="21">
    <location>
        <begin position="79"/>
        <end position="96"/>
    </location>
</feature>
<dbReference type="GeneID" id="54784002"/>
<keyword evidence="11 20" id="KW-0072">Autophagy</keyword>
<comment type="catalytic activity">
    <reaction evidence="18">
        <text>a 1,2-diacyl-sn-glycero-3-phospho-(1D-myo-inositol-3-phosphate)(in) = a 1,2-diacyl-sn-glycero-3-phospho-(1D-myo-inositol-3-phosphate)(out)</text>
        <dbReference type="Rhea" id="RHEA:67920"/>
        <dbReference type="ChEBI" id="CHEBI:58088"/>
    </reaction>
</comment>
<dbReference type="Pfam" id="PF04109">
    <property type="entry name" value="ATG9"/>
    <property type="match status" value="1"/>
</dbReference>
<dbReference type="PANTHER" id="PTHR13038:SF10">
    <property type="entry name" value="AUTOPHAGY-RELATED PROTEIN 9"/>
    <property type="match status" value="1"/>
</dbReference>
<evidence type="ECO:0000313" key="23">
    <source>
        <dbReference type="Proteomes" id="UP000449547"/>
    </source>
</evidence>
<feature type="transmembrane region" description="Helical" evidence="20">
    <location>
        <begin position="341"/>
        <end position="361"/>
    </location>
</feature>
<keyword evidence="8" id="KW-0597">Phosphoprotein</keyword>
<evidence type="ECO:0000256" key="20">
    <source>
        <dbReference type="RuleBase" id="RU364027"/>
    </source>
</evidence>
<protein>
    <recommendedName>
        <fullName evidence="6 20">Autophagy-related protein 9</fullName>
    </recommendedName>
</protein>
<accession>A0A642UE27</accession>
<evidence type="ECO:0000256" key="5">
    <source>
        <dbReference type="ARBA" id="ARBA00006185"/>
    </source>
</evidence>
<comment type="catalytic activity">
    <reaction evidence="17">
        <text>a 1,2-diacyl-sn-glycero-3-phosphoethanolamine(in) = a 1,2-diacyl-sn-glycero-3-phosphoethanolamine(out)</text>
        <dbReference type="Rhea" id="RHEA:38895"/>
        <dbReference type="ChEBI" id="CHEBI:64612"/>
    </reaction>
</comment>
<organism evidence="22 23">
    <name type="scientific">Diutina rugosa</name>
    <name type="common">Yeast</name>
    <name type="synonym">Candida rugosa</name>
    <dbReference type="NCBI Taxonomy" id="5481"/>
    <lineage>
        <taxon>Eukaryota</taxon>
        <taxon>Fungi</taxon>
        <taxon>Dikarya</taxon>
        <taxon>Ascomycota</taxon>
        <taxon>Saccharomycotina</taxon>
        <taxon>Pichiomycetes</taxon>
        <taxon>Debaryomycetaceae</taxon>
        <taxon>Diutina</taxon>
    </lineage>
</organism>
<evidence type="ECO:0000256" key="19">
    <source>
        <dbReference type="ARBA" id="ARBA00024631"/>
    </source>
</evidence>
<evidence type="ECO:0000256" key="9">
    <source>
        <dbReference type="ARBA" id="ARBA00022692"/>
    </source>
</evidence>
<keyword evidence="14 20" id="KW-0472">Membrane</keyword>
<comment type="catalytic activity">
    <reaction evidence="19">
        <text>a 1,2-diacyl-sn-glycero-3-phosphocholine(in) = a 1,2-diacyl-sn-glycero-3-phosphocholine(out)</text>
        <dbReference type="Rhea" id="RHEA:38571"/>
        <dbReference type="ChEBI" id="CHEBI:57643"/>
    </reaction>
</comment>
<evidence type="ECO:0000256" key="17">
    <source>
        <dbReference type="ARBA" id="ARBA00024615"/>
    </source>
</evidence>
<evidence type="ECO:0000256" key="1">
    <source>
        <dbReference type="ARBA" id="ARBA00004439"/>
    </source>
</evidence>
<feature type="transmembrane region" description="Helical" evidence="20">
    <location>
        <begin position="420"/>
        <end position="445"/>
    </location>
</feature>
<evidence type="ECO:0000256" key="21">
    <source>
        <dbReference type="SAM" id="MobiDB-lite"/>
    </source>
</evidence>
<comment type="catalytic activity">
    <reaction evidence="16">
        <text>a 1,2-diacyl-sn-glycero-3-phospho-L-serine(in) = a 1,2-diacyl-sn-glycero-3-phospho-L-serine(out)</text>
        <dbReference type="Rhea" id="RHEA:38663"/>
        <dbReference type="ChEBI" id="CHEBI:57262"/>
    </reaction>
</comment>
<name>A0A642UE27_DIURU</name>
<evidence type="ECO:0000256" key="12">
    <source>
        <dbReference type="ARBA" id="ARBA00023034"/>
    </source>
</evidence>